<dbReference type="EMBL" id="QGHC01000014">
    <property type="protein sequence ID" value="PWK83056.1"/>
    <property type="molecule type" value="Genomic_DNA"/>
</dbReference>
<evidence type="ECO:0000256" key="1">
    <source>
        <dbReference type="SAM" id="Phobius"/>
    </source>
</evidence>
<name>A0A316HRJ0_9GAMM</name>
<comment type="caution">
    <text evidence="2">The sequence shown here is derived from an EMBL/GenBank/DDBJ whole genome shotgun (WGS) entry which is preliminary data.</text>
</comment>
<evidence type="ECO:0000313" key="3">
    <source>
        <dbReference type="Proteomes" id="UP000245812"/>
    </source>
</evidence>
<keyword evidence="3" id="KW-1185">Reference proteome</keyword>
<reference evidence="2 3" key="1">
    <citation type="submission" date="2018-05" db="EMBL/GenBank/DDBJ databases">
        <title>Genomic Encyclopedia of Type Strains, Phase IV (KMG-IV): sequencing the most valuable type-strain genomes for metagenomic binning, comparative biology and taxonomic classification.</title>
        <authorList>
            <person name="Goeker M."/>
        </authorList>
    </citation>
    <scope>NUCLEOTIDE SEQUENCE [LARGE SCALE GENOMIC DNA]</scope>
    <source>
        <strain evidence="2 3">DSM 14263</strain>
    </source>
</reference>
<sequence>MRDARDWMPPLLRCIGTMLILVASVYAVGIEQHEQAQRAQQIAAIRSALDPAGLGAGPRDRQADLAQEVRLLRLQIAQGSDLTDEVFKNPWFQWLGLIGTLLIAGSFLVEAVQKAGPGKGGT</sequence>
<dbReference type="OrthoDB" id="5987804at2"/>
<evidence type="ECO:0000313" key="2">
    <source>
        <dbReference type="EMBL" id="PWK83056.1"/>
    </source>
</evidence>
<accession>A0A316HRJ0</accession>
<dbReference type="Proteomes" id="UP000245812">
    <property type="component" value="Unassembled WGS sequence"/>
</dbReference>
<protein>
    <submittedName>
        <fullName evidence="2">Uncharacterized protein</fullName>
    </submittedName>
</protein>
<proteinExistence type="predicted"/>
<keyword evidence="1" id="KW-0812">Transmembrane</keyword>
<feature type="transmembrane region" description="Helical" evidence="1">
    <location>
        <begin position="91"/>
        <end position="109"/>
    </location>
</feature>
<keyword evidence="1" id="KW-0472">Membrane</keyword>
<gene>
    <name evidence="2" type="ORF">C7456_1144</name>
</gene>
<organism evidence="2 3">
    <name type="scientific">Fulvimonas soli</name>
    <dbReference type="NCBI Taxonomy" id="155197"/>
    <lineage>
        <taxon>Bacteria</taxon>
        <taxon>Pseudomonadati</taxon>
        <taxon>Pseudomonadota</taxon>
        <taxon>Gammaproteobacteria</taxon>
        <taxon>Lysobacterales</taxon>
        <taxon>Rhodanobacteraceae</taxon>
        <taxon>Fulvimonas</taxon>
    </lineage>
</organism>
<dbReference type="RefSeq" id="WP_139942985.1">
    <property type="nucleotide sequence ID" value="NZ_MSZV01000144.1"/>
</dbReference>
<dbReference type="AlphaFoldDB" id="A0A316HRJ0"/>
<keyword evidence="1" id="KW-1133">Transmembrane helix</keyword>